<comment type="caution">
    <text evidence="4">The sequence shown here is derived from an EMBL/GenBank/DDBJ whole genome shotgun (WGS) entry which is preliminary data.</text>
</comment>
<dbReference type="Proteomes" id="UP000538955">
    <property type="component" value="Unassembled WGS sequence"/>
</dbReference>
<keyword evidence="4" id="KW-0223">Dioxygenase</keyword>
<evidence type="ECO:0000256" key="1">
    <source>
        <dbReference type="ARBA" id="ARBA00022723"/>
    </source>
</evidence>
<feature type="domain" description="VOC" evidence="2">
    <location>
        <begin position="6"/>
        <end position="154"/>
    </location>
</feature>
<evidence type="ECO:0000313" key="3">
    <source>
        <dbReference type="EMBL" id="NMK54606.1"/>
    </source>
</evidence>
<dbReference type="GO" id="GO:0004493">
    <property type="term" value="F:methylmalonyl-CoA epimerase activity"/>
    <property type="evidence" value="ECO:0007669"/>
    <property type="project" value="TreeGrafter"/>
</dbReference>
<dbReference type="GO" id="GO:0046491">
    <property type="term" value="P:L-methylmalonyl-CoA metabolic process"/>
    <property type="evidence" value="ECO:0007669"/>
    <property type="project" value="TreeGrafter"/>
</dbReference>
<evidence type="ECO:0000313" key="6">
    <source>
        <dbReference type="Proteomes" id="UP000550736"/>
    </source>
</evidence>
<dbReference type="SUPFAM" id="SSF54593">
    <property type="entry name" value="Glyoxalase/Bleomycin resistance protein/Dihydroxybiphenyl dioxygenase"/>
    <property type="match status" value="1"/>
</dbReference>
<dbReference type="InterPro" id="IPR029068">
    <property type="entry name" value="Glyas_Bleomycin-R_OHBP_Dase"/>
</dbReference>
<gene>
    <name evidence="4" type="ORF">HHM13_06590</name>
    <name evidence="3" type="ORF">HHM24_07720</name>
</gene>
<evidence type="ECO:0000259" key="2">
    <source>
        <dbReference type="PROSITE" id="PS51819"/>
    </source>
</evidence>
<dbReference type="PANTHER" id="PTHR43048">
    <property type="entry name" value="METHYLMALONYL-COA EPIMERASE"/>
    <property type="match status" value="1"/>
</dbReference>
<dbReference type="EMBL" id="JABBMI010000062">
    <property type="protein sequence ID" value="NMK54606.1"/>
    <property type="molecule type" value="Genomic_DNA"/>
</dbReference>
<dbReference type="PANTHER" id="PTHR43048:SF6">
    <property type="entry name" value="BLR8189 PROTEIN"/>
    <property type="match status" value="1"/>
</dbReference>
<reference evidence="5 6" key="1">
    <citation type="submission" date="2020-04" db="EMBL/GenBank/DDBJ databases">
        <title>The Epidemiology and Molecular Characteristics of Linezolid-Resistant Staphylococcus capitis in Huashan Hospital, Shanghai.</title>
        <authorList>
            <person name="Ding L."/>
            <person name="Li P."/>
            <person name="Yang Y."/>
            <person name="Lin D."/>
            <person name="Xu X."/>
        </authorList>
    </citation>
    <scope>NUCLEOTIDE SEQUENCE [LARGE SCALE GENOMIC DNA]</scope>
    <source>
        <strain evidence="4 6">12-86</strain>
        <strain evidence="3 5">17-84</strain>
    </source>
</reference>
<name>A0A7X9WFQ1_STACP</name>
<dbReference type="Pfam" id="PF13669">
    <property type="entry name" value="Glyoxalase_4"/>
    <property type="match status" value="1"/>
</dbReference>
<dbReference type="InterPro" id="IPR037523">
    <property type="entry name" value="VOC_core"/>
</dbReference>
<dbReference type="GO" id="GO:0046872">
    <property type="term" value="F:metal ion binding"/>
    <property type="evidence" value="ECO:0007669"/>
    <property type="project" value="UniProtKB-KW"/>
</dbReference>
<dbReference type="Proteomes" id="UP000550736">
    <property type="component" value="Unassembled WGS sequence"/>
</dbReference>
<organism evidence="4 6">
    <name type="scientific">Staphylococcus capitis</name>
    <dbReference type="NCBI Taxonomy" id="29388"/>
    <lineage>
        <taxon>Bacteria</taxon>
        <taxon>Bacillati</taxon>
        <taxon>Bacillota</taxon>
        <taxon>Bacilli</taxon>
        <taxon>Bacillales</taxon>
        <taxon>Staphylococcaceae</taxon>
        <taxon>Staphylococcus</taxon>
    </lineage>
</organism>
<dbReference type="GO" id="GO:0051213">
    <property type="term" value="F:dioxygenase activity"/>
    <property type="evidence" value="ECO:0007669"/>
    <property type="project" value="UniProtKB-KW"/>
</dbReference>
<keyword evidence="1" id="KW-0479">Metal-binding</keyword>
<protein>
    <submittedName>
        <fullName evidence="4">Glyoxalase/bleomycin resistance/dioxygenase family protein</fullName>
    </submittedName>
</protein>
<keyword evidence="4" id="KW-0560">Oxidoreductase</keyword>
<dbReference type="AlphaFoldDB" id="A0A7X9WFQ1"/>
<dbReference type="EMBL" id="JABBLX010000013">
    <property type="protein sequence ID" value="NMK97762.1"/>
    <property type="molecule type" value="Genomic_DNA"/>
</dbReference>
<evidence type="ECO:0000313" key="4">
    <source>
        <dbReference type="EMBL" id="NMK97762.1"/>
    </source>
</evidence>
<sequence>MNHIKGINHIGLTVLDIEEATTFLKEAFDAKIAYDALSYNDQPREGEEVERMLGLSKGAKIVRQRMIVIGEGANIEMFEIESNNQKEPLKLEDLGFNHISLMVDHIEDVLENVKRAGAEPLSETHGNSTYEDSEGSKSVYVKAPFNALIELQSIPNGYYYPNDSEANVFIPGE</sequence>
<dbReference type="PROSITE" id="PS51819">
    <property type="entry name" value="VOC"/>
    <property type="match status" value="1"/>
</dbReference>
<keyword evidence="5" id="KW-1185">Reference proteome</keyword>
<dbReference type="RefSeq" id="WP_030063493.1">
    <property type="nucleotide sequence ID" value="NZ_AP014956.1"/>
</dbReference>
<proteinExistence type="predicted"/>
<accession>A0A7X9WFQ1</accession>
<dbReference type="Gene3D" id="3.10.180.10">
    <property type="entry name" value="2,3-Dihydroxybiphenyl 1,2-Dioxygenase, domain 1"/>
    <property type="match status" value="1"/>
</dbReference>
<evidence type="ECO:0000313" key="5">
    <source>
        <dbReference type="Proteomes" id="UP000538955"/>
    </source>
</evidence>
<dbReference type="InterPro" id="IPR051785">
    <property type="entry name" value="MMCE/EMCE_epimerase"/>
</dbReference>